<gene>
    <name evidence="2" type="ORF">HNAJ_LOCUS13588</name>
</gene>
<dbReference type="WBParaSite" id="HNAJ_0001361401-mRNA-1">
    <property type="protein sequence ID" value="HNAJ_0001361401-mRNA-1"/>
    <property type="gene ID" value="HNAJ_0001361401"/>
</dbReference>
<feature type="region of interest" description="Disordered" evidence="1">
    <location>
        <begin position="33"/>
        <end position="158"/>
    </location>
</feature>
<evidence type="ECO:0000313" key="2">
    <source>
        <dbReference type="EMBL" id="VDO16380.1"/>
    </source>
</evidence>
<evidence type="ECO:0000313" key="3">
    <source>
        <dbReference type="Proteomes" id="UP000278807"/>
    </source>
</evidence>
<keyword evidence="3" id="KW-1185">Reference proteome</keyword>
<reference evidence="4" key="1">
    <citation type="submission" date="2017-02" db="UniProtKB">
        <authorList>
            <consortium name="WormBaseParasite"/>
        </authorList>
    </citation>
    <scope>IDENTIFICATION</scope>
</reference>
<feature type="region of interest" description="Disordered" evidence="1">
    <location>
        <begin position="1"/>
        <end position="21"/>
    </location>
</feature>
<feature type="compositionally biased region" description="Basic residues" evidence="1">
    <location>
        <begin position="89"/>
        <end position="110"/>
    </location>
</feature>
<evidence type="ECO:0000313" key="4">
    <source>
        <dbReference type="WBParaSite" id="HNAJ_0001361401-mRNA-1"/>
    </source>
</evidence>
<feature type="compositionally biased region" description="Basic and acidic residues" evidence="1">
    <location>
        <begin position="1"/>
        <end position="10"/>
    </location>
</feature>
<feature type="compositionally biased region" description="Basic residues" evidence="1">
    <location>
        <begin position="65"/>
        <end position="76"/>
    </location>
</feature>
<dbReference type="EMBL" id="UZAE01015670">
    <property type="protein sequence ID" value="VDO16380.1"/>
    <property type="molecule type" value="Genomic_DNA"/>
</dbReference>
<evidence type="ECO:0000256" key="1">
    <source>
        <dbReference type="SAM" id="MobiDB-lite"/>
    </source>
</evidence>
<organism evidence="4">
    <name type="scientific">Rodentolepis nana</name>
    <name type="common">Dwarf tapeworm</name>
    <name type="synonym">Hymenolepis nana</name>
    <dbReference type="NCBI Taxonomy" id="102285"/>
    <lineage>
        <taxon>Eukaryota</taxon>
        <taxon>Metazoa</taxon>
        <taxon>Spiralia</taxon>
        <taxon>Lophotrochozoa</taxon>
        <taxon>Platyhelminthes</taxon>
        <taxon>Cestoda</taxon>
        <taxon>Eucestoda</taxon>
        <taxon>Cyclophyllidea</taxon>
        <taxon>Hymenolepididae</taxon>
        <taxon>Rodentolepis</taxon>
    </lineage>
</organism>
<dbReference type="Proteomes" id="UP000278807">
    <property type="component" value="Unassembled WGS sequence"/>
</dbReference>
<name>A0A0R3U0G5_RODNA</name>
<feature type="compositionally biased region" description="Gly residues" evidence="1">
    <location>
        <begin position="77"/>
        <end position="88"/>
    </location>
</feature>
<protein>
    <submittedName>
        <fullName evidence="4">Arginine/serine-rich protein 1</fullName>
    </submittedName>
</protein>
<proteinExistence type="predicted"/>
<reference evidence="2 3" key="2">
    <citation type="submission" date="2018-11" db="EMBL/GenBank/DDBJ databases">
        <authorList>
            <consortium name="Pathogen Informatics"/>
        </authorList>
    </citation>
    <scope>NUCLEOTIDE SEQUENCE [LARGE SCALE GENOMIC DNA]</scope>
</reference>
<accession>A0A0R3U0G5</accession>
<sequence>MVLEICSDRRSSRRSRSHNRDYLCGCQRRRYEVDSGREYSGRNGRSSRRHGSRESHLECYQSSSRSRRKAVTKKSNGRGGGGGGGGGKKSYRSSHRSRRHRRSPTPRRNRLPSTSRRSHLPEVGIYSSSTSPVNPLEPVSNASTDVSAKQRRSLVGVF</sequence>
<dbReference type="AlphaFoldDB" id="A0A0R3U0G5"/>